<dbReference type="PANTHER" id="PTHR43377:SF10">
    <property type="entry name" value="BILIVERDIN REDUCTASE"/>
    <property type="match status" value="1"/>
</dbReference>
<keyword evidence="5" id="KW-1185">Reference proteome</keyword>
<evidence type="ECO:0000313" key="4">
    <source>
        <dbReference type="EMBL" id="KEI67930.1"/>
    </source>
</evidence>
<dbReference type="InterPro" id="IPR036291">
    <property type="entry name" value="NAD(P)-bd_dom_sf"/>
</dbReference>
<dbReference type="AlphaFoldDB" id="A0A073CVB0"/>
<dbReference type="STRING" id="388467.A19Y_3102"/>
<dbReference type="InterPro" id="IPR004104">
    <property type="entry name" value="Gfo/Idh/MocA-like_OxRdtase_C"/>
</dbReference>
<dbReference type="Gene3D" id="3.30.360.10">
    <property type="entry name" value="Dihydrodipicolinate Reductase, domain 2"/>
    <property type="match status" value="1"/>
</dbReference>
<dbReference type="RefSeq" id="WP_042155185.1">
    <property type="nucleotide sequence ID" value="NZ_CM002803.1"/>
</dbReference>
<dbReference type="PATRIC" id="fig|388467.6.peg.3045"/>
<dbReference type="Pfam" id="PF02894">
    <property type="entry name" value="GFO_IDH_MocA_C"/>
    <property type="match status" value="1"/>
</dbReference>
<dbReference type="InterPro" id="IPR000683">
    <property type="entry name" value="Gfo/Idh/MocA-like_OxRdtase_N"/>
</dbReference>
<dbReference type="EC" id="1.3.1.24" evidence="4"/>
<dbReference type="Proteomes" id="UP000027395">
    <property type="component" value="Chromosome"/>
</dbReference>
<dbReference type="EMBL" id="CM002803">
    <property type="protein sequence ID" value="KEI67930.1"/>
    <property type="molecule type" value="Genomic_DNA"/>
</dbReference>
<feature type="domain" description="Gfo/Idh/MocA-like oxidoreductase C-terminal" evidence="3">
    <location>
        <begin position="152"/>
        <end position="334"/>
    </location>
</feature>
<evidence type="ECO:0000259" key="3">
    <source>
        <dbReference type="Pfam" id="PF02894"/>
    </source>
</evidence>
<dbReference type="PANTHER" id="PTHR43377">
    <property type="entry name" value="BILIVERDIN REDUCTASE A"/>
    <property type="match status" value="1"/>
</dbReference>
<dbReference type="SUPFAM" id="SSF51735">
    <property type="entry name" value="NAD(P)-binding Rossmann-fold domains"/>
    <property type="match status" value="1"/>
</dbReference>
<dbReference type="eggNOG" id="COG0673">
    <property type="taxonomic scope" value="Bacteria"/>
</dbReference>
<name>A0A073CVB0_PLAA1</name>
<dbReference type="InterPro" id="IPR051450">
    <property type="entry name" value="Gfo/Idh/MocA_Oxidoreductases"/>
</dbReference>
<dbReference type="GO" id="GO:0004074">
    <property type="term" value="F:biliverdin reductase [NAD(P)H] activity"/>
    <property type="evidence" value="ECO:0007669"/>
    <property type="project" value="UniProtKB-EC"/>
</dbReference>
<organism evidence="4 5">
    <name type="scientific">Planktothrix agardhii (strain NIVA-CYA 126/8)</name>
    <dbReference type="NCBI Taxonomy" id="388467"/>
    <lineage>
        <taxon>Bacteria</taxon>
        <taxon>Bacillati</taxon>
        <taxon>Cyanobacteriota</taxon>
        <taxon>Cyanophyceae</taxon>
        <taxon>Oscillatoriophycideae</taxon>
        <taxon>Oscillatoriales</taxon>
        <taxon>Microcoleaceae</taxon>
        <taxon>Planktothrix</taxon>
    </lineage>
</organism>
<evidence type="ECO:0000259" key="2">
    <source>
        <dbReference type="Pfam" id="PF01408"/>
    </source>
</evidence>
<gene>
    <name evidence="4" type="ORF">A19Y_3102</name>
</gene>
<dbReference type="HOGENOM" id="CLU_023194_1_3_3"/>
<evidence type="ECO:0000256" key="1">
    <source>
        <dbReference type="ARBA" id="ARBA00010928"/>
    </source>
</evidence>
<dbReference type="Gene3D" id="3.40.50.720">
    <property type="entry name" value="NAD(P)-binding Rossmann-like Domain"/>
    <property type="match status" value="1"/>
</dbReference>
<dbReference type="GO" id="GO:0000166">
    <property type="term" value="F:nucleotide binding"/>
    <property type="evidence" value="ECO:0007669"/>
    <property type="project" value="InterPro"/>
</dbReference>
<sequence>MTQSLFFSVAKASHPLQVGIVGTGYVAKMRAAALIADPRSQLVAVTGNTPASTIAFSQEFDVTVSASWVDLVERPDIDLVIISTVNRDHGKIARYALEHGKHVVVEYPLSLDPDDAESLITLAREKNKLLHVEHLELLGGLHNAIKASLAAIGQVFYVRYVTINPQHPTPPKWTYQPSLFGFPMTGALSRLHRFTDLFGTVASVNCQAQYWNIEPDLYKACLCNARLTFSNGILGESVYGKGEVFWQSDNTFTLYGEQGTLIFTPEKGQLIQNDTIQNIEVASRRGLFVKDTQMVLDYLYEGKPLYVTPEASLYTLKVAEAARQSSLSGETVKIHSDMKS</sequence>
<evidence type="ECO:0000313" key="5">
    <source>
        <dbReference type="Proteomes" id="UP000027395"/>
    </source>
</evidence>
<proteinExistence type="inferred from homology"/>
<keyword evidence="4" id="KW-0560">Oxidoreductase</keyword>
<reference evidence="4 5" key="1">
    <citation type="journal article" date="2014" name="Appl. Environ. Microbiol.">
        <title>Elucidation of insertion elements encoded on plasmids and in vitro construction of shuttle vectors from the toxic cyanobacterium Planktothrix.</title>
        <authorList>
            <person name="Christiansen G."/>
            <person name="Goesmann A."/>
            <person name="Kurmayer R."/>
        </authorList>
    </citation>
    <scope>NUCLEOTIDE SEQUENCE [LARGE SCALE GENOMIC DNA]</scope>
    <source>
        <strain evidence="4 5">NIVA-CYA 126/8</strain>
    </source>
</reference>
<comment type="similarity">
    <text evidence="1">Belongs to the Gfo/Idh/MocA family.</text>
</comment>
<protein>
    <submittedName>
        <fullName evidence="4">Biliverdin reductase</fullName>
        <ecNumber evidence="4">1.3.1.24</ecNumber>
    </submittedName>
</protein>
<accession>A0A073CVB0</accession>
<dbReference type="Pfam" id="PF01408">
    <property type="entry name" value="GFO_IDH_MocA"/>
    <property type="match status" value="1"/>
</dbReference>
<feature type="domain" description="Gfo/Idh/MocA-like oxidoreductase N-terminal" evidence="2">
    <location>
        <begin position="17"/>
        <end position="134"/>
    </location>
</feature>